<feature type="domain" description="HTH gntR-type" evidence="4">
    <location>
        <begin position="1"/>
        <end position="68"/>
    </location>
</feature>
<dbReference type="Pfam" id="PF00392">
    <property type="entry name" value="GntR"/>
    <property type="match status" value="1"/>
</dbReference>
<keyword evidence="2" id="KW-0238">DNA-binding</keyword>
<dbReference type="SMART" id="SM00895">
    <property type="entry name" value="FCD"/>
    <property type="match status" value="1"/>
</dbReference>
<keyword evidence="3" id="KW-0804">Transcription</keyword>
<evidence type="ECO:0000256" key="2">
    <source>
        <dbReference type="ARBA" id="ARBA00023125"/>
    </source>
</evidence>
<dbReference type="EMBL" id="BAABBW010000002">
    <property type="protein sequence ID" value="GAA4173463.1"/>
    <property type="molecule type" value="Genomic_DNA"/>
</dbReference>
<protein>
    <submittedName>
        <fullName evidence="5">GntR family transcriptional regulator</fullName>
    </submittedName>
</protein>
<dbReference type="SUPFAM" id="SSF48008">
    <property type="entry name" value="GntR ligand-binding domain-like"/>
    <property type="match status" value="1"/>
</dbReference>
<evidence type="ECO:0000256" key="3">
    <source>
        <dbReference type="ARBA" id="ARBA00023163"/>
    </source>
</evidence>
<dbReference type="InterPro" id="IPR008920">
    <property type="entry name" value="TF_FadR/GntR_C"/>
</dbReference>
<dbReference type="InterPro" id="IPR000524">
    <property type="entry name" value="Tscrpt_reg_HTH_GntR"/>
</dbReference>
<dbReference type="PANTHER" id="PTHR43537:SF49">
    <property type="entry name" value="TRANSCRIPTIONAL REGULATORY PROTEIN"/>
    <property type="match status" value="1"/>
</dbReference>
<dbReference type="Gene3D" id="1.10.10.10">
    <property type="entry name" value="Winged helix-like DNA-binding domain superfamily/Winged helix DNA-binding domain"/>
    <property type="match status" value="1"/>
</dbReference>
<dbReference type="InterPro" id="IPR036388">
    <property type="entry name" value="WH-like_DNA-bd_sf"/>
</dbReference>
<organism evidence="5 6">
    <name type="scientific">Gryllotalpicola koreensis</name>
    <dbReference type="NCBI Taxonomy" id="993086"/>
    <lineage>
        <taxon>Bacteria</taxon>
        <taxon>Bacillati</taxon>
        <taxon>Actinomycetota</taxon>
        <taxon>Actinomycetes</taxon>
        <taxon>Micrococcales</taxon>
        <taxon>Microbacteriaceae</taxon>
        <taxon>Gryllotalpicola</taxon>
    </lineage>
</organism>
<name>A0ABP7ZYF6_9MICO</name>
<evidence type="ECO:0000256" key="1">
    <source>
        <dbReference type="ARBA" id="ARBA00023015"/>
    </source>
</evidence>
<gene>
    <name evidence="5" type="ORF">GCM10022287_15870</name>
</gene>
<dbReference type="InterPro" id="IPR036390">
    <property type="entry name" value="WH_DNA-bd_sf"/>
</dbReference>
<dbReference type="RefSeq" id="WP_344753056.1">
    <property type="nucleotide sequence ID" value="NZ_BAABBW010000002.1"/>
</dbReference>
<comment type="caution">
    <text evidence="5">The sequence shown here is derived from an EMBL/GenBank/DDBJ whole genome shotgun (WGS) entry which is preliminary data.</text>
</comment>
<dbReference type="PANTHER" id="PTHR43537">
    <property type="entry name" value="TRANSCRIPTIONAL REGULATOR, GNTR FAMILY"/>
    <property type="match status" value="1"/>
</dbReference>
<dbReference type="Proteomes" id="UP001501079">
    <property type="component" value="Unassembled WGS sequence"/>
</dbReference>
<dbReference type="Gene3D" id="1.20.120.530">
    <property type="entry name" value="GntR ligand-binding domain-like"/>
    <property type="match status" value="1"/>
</dbReference>
<reference evidence="6" key="1">
    <citation type="journal article" date="2019" name="Int. J. Syst. Evol. Microbiol.">
        <title>The Global Catalogue of Microorganisms (GCM) 10K type strain sequencing project: providing services to taxonomists for standard genome sequencing and annotation.</title>
        <authorList>
            <consortium name="The Broad Institute Genomics Platform"/>
            <consortium name="The Broad Institute Genome Sequencing Center for Infectious Disease"/>
            <person name="Wu L."/>
            <person name="Ma J."/>
        </authorList>
    </citation>
    <scope>NUCLEOTIDE SEQUENCE [LARGE SCALE GENOMIC DNA]</scope>
    <source>
        <strain evidence="6">JCM 17591</strain>
    </source>
</reference>
<evidence type="ECO:0000313" key="5">
    <source>
        <dbReference type="EMBL" id="GAA4173463.1"/>
    </source>
</evidence>
<dbReference type="Pfam" id="PF07729">
    <property type="entry name" value="FCD"/>
    <property type="match status" value="1"/>
</dbReference>
<dbReference type="SUPFAM" id="SSF46785">
    <property type="entry name" value="Winged helix' DNA-binding domain"/>
    <property type="match status" value="1"/>
</dbReference>
<keyword evidence="6" id="KW-1185">Reference proteome</keyword>
<dbReference type="PROSITE" id="PS50949">
    <property type="entry name" value="HTH_GNTR"/>
    <property type="match status" value="1"/>
</dbReference>
<evidence type="ECO:0000313" key="6">
    <source>
        <dbReference type="Proteomes" id="UP001501079"/>
    </source>
</evidence>
<dbReference type="SMART" id="SM00345">
    <property type="entry name" value="HTH_GNTR"/>
    <property type="match status" value="1"/>
</dbReference>
<accession>A0ABP7ZYF6</accession>
<dbReference type="PRINTS" id="PR00035">
    <property type="entry name" value="HTHGNTR"/>
</dbReference>
<dbReference type="CDD" id="cd07377">
    <property type="entry name" value="WHTH_GntR"/>
    <property type="match status" value="1"/>
</dbReference>
<sequence length="222" mass="24298">MRASDTAYQRLKDDIIQWHLEPGTLLGEIETAQRLGVSRTPVREALSRLTAEGLVATGSGRTAMVALVSTADVMQLFEYREALETQAARLAAGRRDTAVFEGLRERFLEGPGADHKPQAERPYFLADKLDEAIDAAIGNPYLVGALRDLRGHLARYRRNAHTNPVRLEQATREHLLIVEAILAGNATLAAQATAVHLHQSLQNILSTVPALQREPEPTVAAV</sequence>
<keyword evidence="1" id="KW-0805">Transcription regulation</keyword>
<evidence type="ECO:0000259" key="4">
    <source>
        <dbReference type="PROSITE" id="PS50949"/>
    </source>
</evidence>
<proteinExistence type="predicted"/>
<dbReference type="InterPro" id="IPR011711">
    <property type="entry name" value="GntR_C"/>
</dbReference>